<keyword evidence="3 6" id="KW-0238">DNA-binding</keyword>
<dbReference type="GO" id="GO:0032993">
    <property type="term" value="C:protein-DNA complex"/>
    <property type="evidence" value="ECO:0007669"/>
    <property type="project" value="TreeGrafter"/>
</dbReference>
<dbReference type="PROSITE" id="PS50931">
    <property type="entry name" value="HTH_LYSR"/>
    <property type="match status" value="1"/>
</dbReference>
<protein>
    <submittedName>
        <fullName evidence="6">DNA-binding transcriptional regulator, LysR family</fullName>
    </submittedName>
</protein>
<evidence type="ECO:0000256" key="1">
    <source>
        <dbReference type="ARBA" id="ARBA00009437"/>
    </source>
</evidence>
<evidence type="ECO:0000256" key="3">
    <source>
        <dbReference type="ARBA" id="ARBA00023125"/>
    </source>
</evidence>
<evidence type="ECO:0000256" key="2">
    <source>
        <dbReference type="ARBA" id="ARBA00023015"/>
    </source>
</evidence>
<keyword evidence="2" id="KW-0805">Transcription regulation</keyword>
<dbReference type="GeneID" id="93279432"/>
<dbReference type="Gene3D" id="3.40.190.290">
    <property type="match status" value="1"/>
</dbReference>
<dbReference type="PANTHER" id="PTHR30346">
    <property type="entry name" value="TRANSCRIPTIONAL DUAL REGULATOR HCAR-RELATED"/>
    <property type="match status" value="1"/>
</dbReference>
<dbReference type="Pfam" id="PF03466">
    <property type="entry name" value="LysR_substrate"/>
    <property type="match status" value="1"/>
</dbReference>
<dbReference type="RefSeq" id="WP_092366424.1">
    <property type="nucleotide sequence ID" value="NZ_DAINWJ010000031.1"/>
</dbReference>
<dbReference type="InterPro" id="IPR036388">
    <property type="entry name" value="WH-like_DNA-bd_sf"/>
</dbReference>
<dbReference type="CDD" id="cd05466">
    <property type="entry name" value="PBP2_LTTR_substrate"/>
    <property type="match status" value="1"/>
</dbReference>
<evidence type="ECO:0000313" key="6">
    <source>
        <dbReference type="EMBL" id="SET91714.1"/>
    </source>
</evidence>
<dbReference type="Proteomes" id="UP000198508">
    <property type="component" value="Unassembled WGS sequence"/>
</dbReference>
<dbReference type="InterPro" id="IPR005119">
    <property type="entry name" value="LysR_subst-bd"/>
</dbReference>
<dbReference type="InterPro" id="IPR000847">
    <property type="entry name" value="LysR_HTH_N"/>
</dbReference>
<dbReference type="Pfam" id="PF00126">
    <property type="entry name" value="HTH_1"/>
    <property type="match status" value="1"/>
</dbReference>
<evidence type="ECO:0000313" key="7">
    <source>
        <dbReference type="Proteomes" id="UP000198508"/>
    </source>
</evidence>
<dbReference type="Gene3D" id="1.10.10.10">
    <property type="entry name" value="Winged helix-like DNA-binding domain superfamily/Winged helix DNA-binding domain"/>
    <property type="match status" value="1"/>
</dbReference>
<dbReference type="PRINTS" id="PR00039">
    <property type="entry name" value="HTHLYSR"/>
</dbReference>
<dbReference type="SUPFAM" id="SSF46785">
    <property type="entry name" value="Winged helix' DNA-binding domain"/>
    <property type="match status" value="1"/>
</dbReference>
<dbReference type="STRING" id="460384.SAMN05216313_11964"/>
<proteinExistence type="inferred from homology"/>
<accession>A0A1I0I5I0</accession>
<dbReference type="GO" id="GO:0003677">
    <property type="term" value="F:DNA binding"/>
    <property type="evidence" value="ECO:0007669"/>
    <property type="project" value="UniProtKB-KW"/>
</dbReference>
<feature type="domain" description="HTH lysR-type" evidence="5">
    <location>
        <begin position="1"/>
        <end position="58"/>
    </location>
</feature>
<dbReference type="PANTHER" id="PTHR30346:SF28">
    <property type="entry name" value="HTH-TYPE TRANSCRIPTIONAL REGULATOR CYNR"/>
    <property type="match status" value="1"/>
</dbReference>
<evidence type="ECO:0000256" key="4">
    <source>
        <dbReference type="ARBA" id="ARBA00023163"/>
    </source>
</evidence>
<sequence>MQTQQLRYFLEVAKTKNITIAARNLYISQPSLSQQIINLEKELEIPLLIRHSKSVALTDAGEQFALHAMRIINSMEQLSELMQRHNLLEEGTLRIGMLFIGGYVNLFQILKDYRLHYPGMDYRLTIDGSAALLNQLLNRSIHASFLIGSENQLKAHEELYYQKVMDDYYVAAISTQNPLSRRELLTIEDLRGESIIMPAPSSAFRRRLDQLFARAGFEPRILCETSQTDLVSQLTQQNFGIGFFSCTIARALQSRDLAVVPLEQTLYRTIYYATLKELLDYPSIRSFTEFVKDYPLSHL</sequence>
<dbReference type="AlphaFoldDB" id="A0A1I0I5I0"/>
<reference evidence="7" key="1">
    <citation type="submission" date="2016-10" db="EMBL/GenBank/DDBJ databases">
        <authorList>
            <person name="Varghese N."/>
            <person name="Submissions S."/>
        </authorList>
    </citation>
    <scope>NUCLEOTIDE SEQUENCE [LARGE SCALE GENOMIC DNA]</scope>
    <source>
        <strain evidence="7">NLAE-zl-G277</strain>
    </source>
</reference>
<dbReference type="SUPFAM" id="SSF53850">
    <property type="entry name" value="Periplasmic binding protein-like II"/>
    <property type="match status" value="1"/>
</dbReference>
<dbReference type="FunFam" id="1.10.10.10:FF:000001">
    <property type="entry name" value="LysR family transcriptional regulator"/>
    <property type="match status" value="1"/>
</dbReference>
<keyword evidence="7" id="KW-1185">Reference proteome</keyword>
<comment type="similarity">
    <text evidence="1">Belongs to the LysR transcriptional regulatory family.</text>
</comment>
<gene>
    <name evidence="6" type="ORF">SAMN05216313_11964</name>
</gene>
<dbReference type="InterPro" id="IPR036390">
    <property type="entry name" value="WH_DNA-bd_sf"/>
</dbReference>
<name>A0A1I0I5I0_9FIRM</name>
<dbReference type="GO" id="GO:0003700">
    <property type="term" value="F:DNA-binding transcription factor activity"/>
    <property type="evidence" value="ECO:0007669"/>
    <property type="project" value="InterPro"/>
</dbReference>
<keyword evidence="4" id="KW-0804">Transcription</keyword>
<organism evidence="6 7">
    <name type="scientific">Enterocloster lavalensis</name>
    <dbReference type="NCBI Taxonomy" id="460384"/>
    <lineage>
        <taxon>Bacteria</taxon>
        <taxon>Bacillati</taxon>
        <taxon>Bacillota</taxon>
        <taxon>Clostridia</taxon>
        <taxon>Lachnospirales</taxon>
        <taxon>Lachnospiraceae</taxon>
        <taxon>Enterocloster</taxon>
    </lineage>
</organism>
<dbReference type="EMBL" id="FOIM01000019">
    <property type="protein sequence ID" value="SET91714.1"/>
    <property type="molecule type" value="Genomic_DNA"/>
</dbReference>
<evidence type="ECO:0000259" key="5">
    <source>
        <dbReference type="PROSITE" id="PS50931"/>
    </source>
</evidence>